<accession>A0A5N6MQ84</accession>
<proteinExistence type="predicted"/>
<reference evidence="1 2" key="1">
    <citation type="submission" date="2019-05" db="EMBL/GenBank/DDBJ databases">
        <title>Mikania micrantha, genome provides insights into the molecular mechanism of rapid growth.</title>
        <authorList>
            <person name="Liu B."/>
        </authorList>
    </citation>
    <scope>NUCLEOTIDE SEQUENCE [LARGE SCALE GENOMIC DNA]</scope>
    <source>
        <strain evidence="1">NLD-2019</strain>
        <tissue evidence="1">Leaf</tissue>
    </source>
</reference>
<dbReference type="Proteomes" id="UP000326396">
    <property type="component" value="Linkage Group LG5"/>
</dbReference>
<dbReference type="AlphaFoldDB" id="A0A5N6MQ84"/>
<protein>
    <recommendedName>
        <fullName evidence="3">CWF21 domain-containing protein</fullName>
    </recommendedName>
</protein>
<evidence type="ECO:0000313" key="2">
    <source>
        <dbReference type="Proteomes" id="UP000326396"/>
    </source>
</evidence>
<organism evidence="1 2">
    <name type="scientific">Mikania micrantha</name>
    <name type="common">bitter vine</name>
    <dbReference type="NCBI Taxonomy" id="192012"/>
    <lineage>
        <taxon>Eukaryota</taxon>
        <taxon>Viridiplantae</taxon>
        <taxon>Streptophyta</taxon>
        <taxon>Embryophyta</taxon>
        <taxon>Tracheophyta</taxon>
        <taxon>Spermatophyta</taxon>
        <taxon>Magnoliopsida</taxon>
        <taxon>eudicotyledons</taxon>
        <taxon>Gunneridae</taxon>
        <taxon>Pentapetalae</taxon>
        <taxon>asterids</taxon>
        <taxon>campanulids</taxon>
        <taxon>Asterales</taxon>
        <taxon>Asteraceae</taxon>
        <taxon>Asteroideae</taxon>
        <taxon>Heliantheae alliance</taxon>
        <taxon>Eupatorieae</taxon>
        <taxon>Mikania</taxon>
    </lineage>
</organism>
<dbReference type="EMBL" id="SZYD01000015">
    <property type="protein sequence ID" value="KAD3641697.1"/>
    <property type="molecule type" value="Genomic_DNA"/>
</dbReference>
<keyword evidence="2" id="KW-1185">Reference proteome</keyword>
<evidence type="ECO:0008006" key="3">
    <source>
        <dbReference type="Google" id="ProtNLM"/>
    </source>
</evidence>
<comment type="caution">
    <text evidence="1">The sequence shown here is derived from an EMBL/GenBank/DDBJ whole genome shotgun (WGS) entry which is preliminary data.</text>
</comment>
<evidence type="ECO:0000313" key="1">
    <source>
        <dbReference type="EMBL" id="KAD3641697.1"/>
    </source>
</evidence>
<name>A0A5N6MQ84_9ASTR</name>
<sequence>MCVFDHEIPCVTGKGKRELDPLLLRRASTHASAASPIHDLDVQMEADRRSRIGLEEELRKEILELHEMQL</sequence>
<gene>
    <name evidence="1" type="ORF">E3N88_30921</name>
</gene>